<reference evidence="1" key="1">
    <citation type="submission" date="2021-01" db="EMBL/GenBank/DDBJ databases">
        <title>Whole genome shotgun sequence of Actinoplanes ferrugineus NBRC 15555.</title>
        <authorList>
            <person name="Komaki H."/>
            <person name="Tamura T."/>
        </authorList>
    </citation>
    <scope>NUCLEOTIDE SEQUENCE</scope>
    <source>
        <strain evidence="1">NBRC 15555</strain>
    </source>
</reference>
<evidence type="ECO:0000313" key="2">
    <source>
        <dbReference type="Proteomes" id="UP000598174"/>
    </source>
</evidence>
<name>A0A919IYI9_9ACTN</name>
<sequence length="89" mass="9759">MVFLLAFAVLVLSVCSVAVWSRNIAEPAAARPWRPERLPPPGEASASVEGVLAAQLEAGDITHEQYVLAMERLAARDEFRHPLEVPPDR</sequence>
<dbReference type="AlphaFoldDB" id="A0A919IYI9"/>
<dbReference type="Proteomes" id="UP000598174">
    <property type="component" value="Unassembled WGS sequence"/>
</dbReference>
<comment type="caution">
    <text evidence="1">The sequence shown here is derived from an EMBL/GenBank/DDBJ whole genome shotgun (WGS) entry which is preliminary data.</text>
</comment>
<evidence type="ECO:0008006" key="3">
    <source>
        <dbReference type="Google" id="ProtNLM"/>
    </source>
</evidence>
<dbReference type="EMBL" id="BOMM01000020">
    <property type="protein sequence ID" value="GIE10805.1"/>
    <property type="molecule type" value="Genomic_DNA"/>
</dbReference>
<proteinExistence type="predicted"/>
<organism evidence="1 2">
    <name type="scientific">Paractinoplanes ferrugineus</name>
    <dbReference type="NCBI Taxonomy" id="113564"/>
    <lineage>
        <taxon>Bacteria</taxon>
        <taxon>Bacillati</taxon>
        <taxon>Actinomycetota</taxon>
        <taxon>Actinomycetes</taxon>
        <taxon>Micromonosporales</taxon>
        <taxon>Micromonosporaceae</taxon>
        <taxon>Paractinoplanes</taxon>
    </lineage>
</organism>
<evidence type="ECO:0000313" key="1">
    <source>
        <dbReference type="EMBL" id="GIE10805.1"/>
    </source>
</evidence>
<gene>
    <name evidence="1" type="ORF">Afe05nite_26450</name>
</gene>
<keyword evidence="2" id="KW-1185">Reference proteome</keyword>
<accession>A0A919IYI9</accession>
<protein>
    <recommendedName>
        <fullName evidence="3">SHOCT domain-containing protein</fullName>
    </recommendedName>
</protein>